<dbReference type="EMBL" id="VOSK01000044">
    <property type="protein sequence ID" value="MPR26267.1"/>
    <property type="molecule type" value="Genomic_DNA"/>
</dbReference>
<name>A0A5N7MH81_9HYPH</name>
<dbReference type="RefSeq" id="WP_152712435.1">
    <property type="nucleotide sequence ID" value="NZ_VOSJ01000041.1"/>
</dbReference>
<evidence type="ECO:0000313" key="1">
    <source>
        <dbReference type="EMBL" id="MPR26267.1"/>
    </source>
</evidence>
<accession>A0A5N7MH81</accession>
<organism evidence="1 2">
    <name type="scientific">Microvirga tunisiensis</name>
    <dbReference type="NCBI Taxonomy" id="2108360"/>
    <lineage>
        <taxon>Bacteria</taxon>
        <taxon>Pseudomonadati</taxon>
        <taxon>Pseudomonadota</taxon>
        <taxon>Alphaproteobacteria</taxon>
        <taxon>Hyphomicrobiales</taxon>
        <taxon>Methylobacteriaceae</taxon>
        <taxon>Microvirga</taxon>
    </lineage>
</organism>
<dbReference type="Proteomes" id="UP000403266">
    <property type="component" value="Unassembled WGS sequence"/>
</dbReference>
<keyword evidence="2" id="KW-1185">Reference proteome</keyword>
<comment type="caution">
    <text evidence="1">The sequence shown here is derived from an EMBL/GenBank/DDBJ whole genome shotgun (WGS) entry which is preliminary data.</text>
</comment>
<evidence type="ECO:0008006" key="3">
    <source>
        <dbReference type="Google" id="ProtNLM"/>
    </source>
</evidence>
<protein>
    <recommendedName>
        <fullName evidence="3">Lipoprotein</fullName>
    </recommendedName>
</protein>
<proteinExistence type="predicted"/>
<sequence>MNSYSWRCLTCSILSLMLGGCFPRSETRLQFDTGDMPPDRWERVQKECRYEAAKASASAHVNIAGYIQEELYIQCLDLKGAKYKGKIQVAVE</sequence>
<evidence type="ECO:0000313" key="2">
    <source>
        <dbReference type="Proteomes" id="UP000403266"/>
    </source>
</evidence>
<gene>
    <name evidence="1" type="ORF">FS320_13780</name>
</gene>
<reference evidence="1 2" key="1">
    <citation type="journal article" date="2019" name="Syst. Appl. Microbiol.">
        <title>Microvirga tunisiensis sp. nov., a root nodule symbiotic bacterium isolated from Lupinus micranthus and L. luteus grown in Northern Tunisia.</title>
        <authorList>
            <person name="Msaddak A."/>
            <person name="Rejili M."/>
            <person name="Duran D."/>
            <person name="Mars M."/>
            <person name="Palacios J.M."/>
            <person name="Ruiz-Argueso T."/>
            <person name="Rey L."/>
            <person name="Imperial J."/>
        </authorList>
    </citation>
    <scope>NUCLEOTIDE SEQUENCE [LARGE SCALE GENOMIC DNA]</scope>
    <source>
        <strain evidence="1 2">Lmie10</strain>
    </source>
</reference>
<dbReference type="PROSITE" id="PS51257">
    <property type="entry name" value="PROKAR_LIPOPROTEIN"/>
    <property type="match status" value="1"/>
</dbReference>
<dbReference type="AlphaFoldDB" id="A0A5N7MH81"/>